<dbReference type="KEGG" id="xcl:G4Z02_08015"/>
<dbReference type="Proteomes" id="UP000514720">
    <property type="component" value="Chromosome"/>
</dbReference>
<dbReference type="EMBL" id="CP048914">
    <property type="protein sequence ID" value="QMS85689.1"/>
    <property type="molecule type" value="Genomic_DNA"/>
</dbReference>
<gene>
    <name evidence="2" type="ORF">G4Z02_08015</name>
</gene>
<accession>A0A7L7KTF3</accession>
<keyword evidence="3" id="KW-1185">Reference proteome</keyword>
<dbReference type="AlphaFoldDB" id="A0A7L7KTF3"/>
<reference evidence="2 3" key="1">
    <citation type="submission" date="2020-02" db="EMBL/GenBank/DDBJ databases">
        <authorList>
            <person name="Zheng R.K."/>
            <person name="Sun C.M."/>
        </authorList>
    </citation>
    <scope>NUCLEOTIDE SEQUENCE [LARGE SCALE GENOMIC DNA]</scope>
    <source>
        <strain evidence="3">zrk13</strain>
    </source>
</reference>
<organism evidence="2 3">
    <name type="scientific">Candidatus Xianfuyuplasma coldseepsis</name>
    <dbReference type="NCBI Taxonomy" id="2782163"/>
    <lineage>
        <taxon>Bacteria</taxon>
        <taxon>Bacillati</taxon>
        <taxon>Mycoplasmatota</taxon>
        <taxon>Mollicutes</taxon>
        <taxon>Candidatus Izemoplasmatales</taxon>
        <taxon>Candidatus Izemoplasmataceae</taxon>
        <taxon>Candidatus Xianfuyuplasma</taxon>
    </lineage>
</organism>
<evidence type="ECO:0000313" key="2">
    <source>
        <dbReference type="EMBL" id="QMS85689.1"/>
    </source>
</evidence>
<dbReference type="RefSeq" id="WP_258877494.1">
    <property type="nucleotide sequence ID" value="NZ_CP048914.1"/>
</dbReference>
<sequence length="59" mass="6521">MPTSRKRAKKPKQEVEVKKKTANITKSKWGKAIILILALGFVLSIVAGTVLVLFQAWNA</sequence>
<keyword evidence="1" id="KW-0812">Transmembrane</keyword>
<protein>
    <submittedName>
        <fullName evidence="2">Uncharacterized protein</fullName>
    </submittedName>
</protein>
<evidence type="ECO:0000313" key="3">
    <source>
        <dbReference type="Proteomes" id="UP000514720"/>
    </source>
</evidence>
<name>A0A7L7KTF3_9MOLU</name>
<proteinExistence type="predicted"/>
<keyword evidence="1" id="KW-1133">Transmembrane helix</keyword>
<keyword evidence="1" id="KW-0472">Membrane</keyword>
<feature type="transmembrane region" description="Helical" evidence="1">
    <location>
        <begin position="32"/>
        <end position="57"/>
    </location>
</feature>
<evidence type="ECO:0000256" key="1">
    <source>
        <dbReference type="SAM" id="Phobius"/>
    </source>
</evidence>